<evidence type="ECO:0000256" key="2">
    <source>
        <dbReference type="SAM" id="Phobius"/>
    </source>
</evidence>
<proteinExistence type="predicted"/>
<reference evidence="4" key="1">
    <citation type="journal article" date="2019" name="Int. J. Syst. Evol. Microbiol.">
        <title>The Global Catalogue of Microorganisms (GCM) 10K type strain sequencing project: providing services to taxonomists for standard genome sequencing and annotation.</title>
        <authorList>
            <consortium name="The Broad Institute Genomics Platform"/>
            <consortium name="The Broad Institute Genome Sequencing Center for Infectious Disease"/>
            <person name="Wu L."/>
            <person name="Ma J."/>
        </authorList>
    </citation>
    <scope>NUCLEOTIDE SEQUENCE [LARGE SCALE GENOMIC DNA]</scope>
    <source>
        <strain evidence="4">CGMCC 4.7241</strain>
    </source>
</reference>
<evidence type="ECO:0000256" key="1">
    <source>
        <dbReference type="SAM" id="MobiDB-lite"/>
    </source>
</evidence>
<gene>
    <name evidence="3" type="ORF">ACFOUW_02710</name>
</gene>
<evidence type="ECO:0000313" key="4">
    <source>
        <dbReference type="Proteomes" id="UP001595699"/>
    </source>
</evidence>
<feature type="region of interest" description="Disordered" evidence="1">
    <location>
        <begin position="85"/>
        <end position="111"/>
    </location>
</feature>
<feature type="transmembrane region" description="Helical" evidence="2">
    <location>
        <begin position="48"/>
        <end position="68"/>
    </location>
</feature>
<comment type="caution">
    <text evidence="3">The sequence shown here is derived from an EMBL/GenBank/DDBJ whole genome shotgun (WGS) entry which is preliminary data.</text>
</comment>
<accession>A0ABV7Y4K4</accession>
<organism evidence="3 4">
    <name type="scientific">Tenggerimyces flavus</name>
    <dbReference type="NCBI Taxonomy" id="1708749"/>
    <lineage>
        <taxon>Bacteria</taxon>
        <taxon>Bacillati</taxon>
        <taxon>Actinomycetota</taxon>
        <taxon>Actinomycetes</taxon>
        <taxon>Propionibacteriales</taxon>
        <taxon>Nocardioidaceae</taxon>
        <taxon>Tenggerimyces</taxon>
    </lineage>
</organism>
<keyword evidence="2" id="KW-1133">Transmembrane helix</keyword>
<evidence type="ECO:0000313" key="3">
    <source>
        <dbReference type="EMBL" id="MFC3759732.1"/>
    </source>
</evidence>
<protein>
    <submittedName>
        <fullName evidence="3">Uncharacterized protein</fullName>
    </submittedName>
</protein>
<keyword evidence="2" id="KW-0472">Membrane</keyword>
<name>A0ABV7Y4K4_9ACTN</name>
<dbReference type="RefSeq" id="WP_205121666.1">
    <property type="nucleotide sequence ID" value="NZ_JAFBCM010000001.1"/>
</dbReference>
<dbReference type="Proteomes" id="UP001595699">
    <property type="component" value="Unassembled WGS sequence"/>
</dbReference>
<keyword evidence="2" id="KW-0812">Transmembrane</keyword>
<dbReference type="EMBL" id="JBHRZH010000003">
    <property type="protein sequence ID" value="MFC3759732.1"/>
    <property type="molecule type" value="Genomic_DNA"/>
</dbReference>
<keyword evidence="4" id="KW-1185">Reference proteome</keyword>
<sequence>MTMLPDHSPGDGDIRQLLEHTVTGEPGTSPPVQDDLARGRRALRRRNGAVIAGAVAGIGLVAAGIAYVPNLVGLASGPGIAGNPTATMYVEPTPPPSPTSTSPTDAPDAGDGCLDEPCSSFGDVLIDRLGTAHFKEVSVMGGIGGEAAWQEVAWSTWTAGKAKGTVVAAVDEFKDTEAYIDDGPDGKPCAVRSVNVAHDPAFGWTTCSTERLPDGGTLRVAEGGDAYAPARAATLITKGGTVVSIAVSTAYFDRDSGNSEPSDPDFPPKLSELPLTAEQLEASSPTRGCSRSTSVLSGRRVVYLLMVRQ</sequence>